<dbReference type="GO" id="GO:0006310">
    <property type="term" value="P:DNA recombination"/>
    <property type="evidence" value="ECO:0007669"/>
    <property type="project" value="UniProtKB-UniRule"/>
</dbReference>
<keyword evidence="4 7" id="KW-0233">DNA recombination</keyword>
<evidence type="ECO:0000313" key="10">
    <source>
        <dbReference type="Proteomes" id="UP000647241"/>
    </source>
</evidence>
<evidence type="ECO:0000256" key="2">
    <source>
        <dbReference type="ARBA" id="ARBA00021310"/>
    </source>
</evidence>
<reference evidence="9" key="1">
    <citation type="journal article" date="2014" name="Int. J. Syst. Evol. Microbiol.">
        <title>Complete genome sequence of Corynebacterium casei LMG S-19264T (=DSM 44701T), isolated from a smear-ripened cheese.</title>
        <authorList>
            <consortium name="US DOE Joint Genome Institute (JGI-PGF)"/>
            <person name="Walter F."/>
            <person name="Albersmeier A."/>
            <person name="Kalinowski J."/>
            <person name="Ruckert C."/>
        </authorList>
    </citation>
    <scope>NUCLEOTIDE SEQUENCE</scope>
    <source>
        <strain evidence="9">CGMCC 1.12997</strain>
    </source>
</reference>
<gene>
    <name evidence="7 9" type="primary">recO</name>
    <name evidence="9" type="ORF">GCM10011585_25220</name>
</gene>
<proteinExistence type="inferred from homology"/>
<comment type="caution">
    <text evidence="9">The sequence shown here is derived from an EMBL/GenBank/DDBJ whole genome shotgun (WGS) entry which is preliminary data.</text>
</comment>
<evidence type="ECO:0000256" key="3">
    <source>
        <dbReference type="ARBA" id="ARBA00022763"/>
    </source>
</evidence>
<comment type="function">
    <text evidence="7">Involved in DNA repair and RecF pathway recombination.</text>
</comment>
<dbReference type="NCBIfam" id="TIGR00613">
    <property type="entry name" value="reco"/>
    <property type="match status" value="1"/>
</dbReference>
<evidence type="ECO:0000313" key="9">
    <source>
        <dbReference type="EMBL" id="GGG80759.1"/>
    </source>
</evidence>
<dbReference type="Gene3D" id="1.20.1440.120">
    <property type="entry name" value="Recombination protein O, C-terminal domain"/>
    <property type="match status" value="1"/>
</dbReference>
<dbReference type="InterPro" id="IPR012340">
    <property type="entry name" value="NA-bd_OB-fold"/>
</dbReference>
<dbReference type="Proteomes" id="UP000647241">
    <property type="component" value="Unassembled WGS sequence"/>
</dbReference>
<evidence type="ECO:0000256" key="6">
    <source>
        <dbReference type="ARBA" id="ARBA00033409"/>
    </source>
</evidence>
<evidence type="ECO:0000259" key="8">
    <source>
        <dbReference type="Pfam" id="PF11967"/>
    </source>
</evidence>
<keyword evidence="5 7" id="KW-0234">DNA repair</keyword>
<protein>
    <recommendedName>
        <fullName evidence="2 7">DNA repair protein RecO</fullName>
    </recommendedName>
    <alternativeName>
        <fullName evidence="6 7">Recombination protein O</fullName>
    </alternativeName>
</protein>
<dbReference type="GO" id="GO:0043590">
    <property type="term" value="C:bacterial nucleoid"/>
    <property type="evidence" value="ECO:0007669"/>
    <property type="project" value="TreeGrafter"/>
</dbReference>
<organism evidence="9 10">
    <name type="scientific">Edaphobacter dinghuensis</name>
    <dbReference type="NCBI Taxonomy" id="1560005"/>
    <lineage>
        <taxon>Bacteria</taxon>
        <taxon>Pseudomonadati</taxon>
        <taxon>Acidobacteriota</taxon>
        <taxon>Terriglobia</taxon>
        <taxon>Terriglobales</taxon>
        <taxon>Acidobacteriaceae</taxon>
        <taxon>Edaphobacter</taxon>
    </lineage>
</organism>
<dbReference type="EMBL" id="BMGT01000003">
    <property type="protein sequence ID" value="GGG80759.1"/>
    <property type="molecule type" value="Genomic_DNA"/>
</dbReference>
<dbReference type="PANTHER" id="PTHR33991:SF1">
    <property type="entry name" value="DNA REPAIR PROTEIN RECO"/>
    <property type="match status" value="1"/>
</dbReference>
<dbReference type="SUPFAM" id="SSF50249">
    <property type="entry name" value="Nucleic acid-binding proteins"/>
    <property type="match status" value="1"/>
</dbReference>
<dbReference type="AlphaFoldDB" id="A0A917HIM3"/>
<dbReference type="Pfam" id="PF11967">
    <property type="entry name" value="RecO_N"/>
    <property type="match status" value="1"/>
</dbReference>
<sequence length="259" mass="29355">MIQRQSEAIVLRAWPFQEADLLVSLFTREQGRIKGVARHAMRSRRRFGGALEPMTHVRATYAERPRQELVRLDAFEILSSPLSRPIDYARTAALQLVAEVLEEALPEQAAEDAVFRLALAVLEEIQIGRTSIPVIYFSLWINRLMGWMPELGHCVVCGLDLRGGTVWYSATSDGVTCSDDRRNSSVALSAESASIAARIFRGTVRDLAKEQWQKQPLVNLERFAIDTLERHLERKLVSARALFRLGKNRFEFSSEKDSI</sequence>
<keyword evidence="10" id="KW-1185">Reference proteome</keyword>
<dbReference type="Pfam" id="PF02565">
    <property type="entry name" value="RecO_C"/>
    <property type="match status" value="1"/>
</dbReference>
<dbReference type="HAMAP" id="MF_00201">
    <property type="entry name" value="RecO"/>
    <property type="match status" value="1"/>
</dbReference>
<dbReference type="InterPro" id="IPR042242">
    <property type="entry name" value="RecO_C"/>
</dbReference>
<evidence type="ECO:0000256" key="1">
    <source>
        <dbReference type="ARBA" id="ARBA00007452"/>
    </source>
</evidence>
<dbReference type="RefSeq" id="WP_188554572.1">
    <property type="nucleotide sequence ID" value="NZ_BMGT01000003.1"/>
</dbReference>
<dbReference type="InterPro" id="IPR003717">
    <property type="entry name" value="RecO"/>
</dbReference>
<evidence type="ECO:0000256" key="5">
    <source>
        <dbReference type="ARBA" id="ARBA00023204"/>
    </source>
</evidence>
<dbReference type="GO" id="GO:0006302">
    <property type="term" value="P:double-strand break repair"/>
    <property type="evidence" value="ECO:0007669"/>
    <property type="project" value="TreeGrafter"/>
</dbReference>
<dbReference type="PANTHER" id="PTHR33991">
    <property type="entry name" value="DNA REPAIR PROTEIN RECO"/>
    <property type="match status" value="1"/>
</dbReference>
<evidence type="ECO:0000256" key="7">
    <source>
        <dbReference type="HAMAP-Rule" id="MF_00201"/>
    </source>
</evidence>
<keyword evidence="3 7" id="KW-0227">DNA damage</keyword>
<dbReference type="Gene3D" id="2.40.50.140">
    <property type="entry name" value="Nucleic acid-binding proteins"/>
    <property type="match status" value="1"/>
</dbReference>
<reference evidence="9" key="2">
    <citation type="submission" date="2020-09" db="EMBL/GenBank/DDBJ databases">
        <authorList>
            <person name="Sun Q."/>
            <person name="Zhou Y."/>
        </authorList>
    </citation>
    <scope>NUCLEOTIDE SEQUENCE</scope>
    <source>
        <strain evidence="9">CGMCC 1.12997</strain>
    </source>
</reference>
<feature type="domain" description="DNA replication/recombination mediator RecO N-terminal" evidence="8">
    <location>
        <begin position="1"/>
        <end position="80"/>
    </location>
</feature>
<dbReference type="SUPFAM" id="SSF57863">
    <property type="entry name" value="ArfGap/RecO-like zinc finger"/>
    <property type="match status" value="1"/>
</dbReference>
<dbReference type="InterPro" id="IPR022572">
    <property type="entry name" value="DNA_rep/recomb_RecO_N"/>
</dbReference>
<name>A0A917HIM3_9BACT</name>
<accession>A0A917HIM3</accession>
<comment type="similarity">
    <text evidence="1 7">Belongs to the RecO family.</text>
</comment>
<dbReference type="InterPro" id="IPR037278">
    <property type="entry name" value="ARFGAP/RecO"/>
</dbReference>
<evidence type="ECO:0000256" key="4">
    <source>
        <dbReference type="ARBA" id="ARBA00023172"/>
    </source>
</evidence>